<name>B4VQU2_9CYAN</name>
<gene>
    <name evidence="2" type="ORF">MC7420_6510</name>
</gene>
<evidence type="ECO:0000313" key="3">
    <source>
        <dbReference type="Proteomes" id="UP000003835"/>
    </source>
</evidence>
<feature type="region of interest" description="Disordered" evidence="1">
    <location>
        <begin position="88"/>
        <end position="107"/>
    </location>
</feature>
<reference evidence="2 3" key="1">
    <citation type="submission" date="2008-07" db="EMBL/GenBank/DDBJ databases">
        <authorList>
            <person name="Tandeau de Marsac N."/>
            <person name="Ferriera S."/>
            <person name="Johnson J."/>
            <person name="Kravitz S."/>
            <person name="Beeson K."/>
            <person name="Sutton G."/>
            <person name="Rogers Y.-H."/>
            <person name="Friedman R."/>
            <person name="Frazier M."/>
            <person name="Venter J.C."/>
        </authorList>
    </citation>
    <scope>NUCLEOTIDE SEQUENCE [LARGE SCALE GENOMIC DNA]</scope>
    <source>
        <strain evidence="2 3">PCC 7420</strain>
    </source>
</reference>
<sequence length="127" mass="14163">MSTVSKEPNFMLIDLTDNVWVNTLIPSANHAALRCGFAGYPVNPRWNAAKFKAWKTGRQWREALAQGEMAVRSHDSMLVPVSELNENGLEEKEAKASDSQPVASTNHSRFKFPLRPKQILAAFHAVS</sequence>
<organism evidence="2 3">
    <name type="scientific">Coleofasciculus chthonoplastes PCC 7420</name>
    <dbReference type="NCBI Taxonomy" id="118168"/>
    <lineage>
        <taxon>Bacteria</taxon>
        <taxon>Bacillati</taxon>
        <taxon>Cyanobacteriota</taxon>
        <taxon>Cyanophyceae</taxon>
        <taxon>Coleofasciculales</taxon>
        <taxon>Coleofasciculaceae</taxon>
        <taxon>Coleofasciculus</taxon>
    </lineage>
</organism>
<dbReference type="EMBL" id="DS989848">
    <property type="protein sequence ID" value="EDX75855.1"/>
    <property type="molecule type" value="Genomic_DNA"/>
</dbReference>
<dbReference type="RefSeq" id="WP_006100992.1">
    <property type="nucleotide sequence ID" value="NZ_DS989848.1"/>
</dbReference>
<protein>
    <submittedName>
        <fullName evidence="2">Uncharacterized protein</fullName>
    </submittedName>
</protein>
<feature type="compositionally biased region" description="Polar residues" evidence="1">
    <location>
        <begin position="97"/>
        <end position="107"/>
    </location>
</feature>
<dbReference type="Proteomes" id="UP000003835">
    <property type="component" value="Unassembled WGS sequence"/>
</dbReference>
<accession>B4VQU2</accession>
<evidence type="ECO:0000313" key="2">
    <source>
        <dbReference type="EMBL" id="EDX75855.1"/>
    </source>
</evidence>
<keyword evidence="3" id="KW-1185">Reference proteome</keyword>
<evidence type="ECO:0000256" key="1">
    <source>
        <dbReference type="SAM" id="MobiDB-lite"/>
    </source>
</evidence>
<proteinExistence type="predicted"/>
<dbReference type="eggNOG" id="ENOG5032Z76">
    <property type="taxonomic scope" value="Bacteria"/>
</dbReference>
<dbReference type="AlphaFoldDB" id="B4VQU2"/>
<dbReference type="HOGENOM" id="CLU_168131_0_0_3"/>